<protein>
    <recommendedName>
        <fullName evidence="1">CxC2-like cysteine cluster KDZ transposase-associated domain-containing protein</fullName>
    </recommendedName>
</protein>
<organism evidence="2 3">
    <name type="scientific">Armillaria luteobubalina</name>
    <dbReference type="NCBI Taxonomy" id="153913"/>
    <lineage>
        <taxon>Eukaryota</taxon>
        <taxon>Fungi</taxon>
        <taxon>Dikarya</taxon>
        <taxon>Basidiomycota</taxon>
        <taxon>Agaricomycotina</taxon>
        <taxon>Agaricomycetes</taxon>
        <taxon>Agaricomycetidae</taxon>
        <taxon>Agaricales</taxon>
        <taxon>Marasmiineae</taxon>
        <taxon>Physalacriaceae</taxon>
        <taxon>Armillaria</taxon>
    </lineage>
</organism>
<proteinExistence type="predicted"/>
<dbReference type="EMBL" id="JAUEPU010000180">
    <property type="protein sequence ID" value="KAK0474141.1"/>
    <property type="molecule type" value="Genomic_DNA"/>
</dbReference>
<evidence type="ECO:0000313" key="2">
    <source>
        <dbReference type="EMBL" id="KAK0474141.1"/>
    </source>
</evidence>
<feature type="domain" description="CxC2-like cysteine cluster KDZ transposase-associated" evidence="1">
    <location>
        <begin position="382"/>
        <end position="480"/>
    </location>
</feature>
<evidence type="ECO:0000313" key="3">
    <source>
        <dbReference type="Proteomes" id="UP001175228"/>
    </source>
</evidence>
<dbReference type="Pfam" id="PF18758">
    <property type="entry name" value="KDZ"/>
    <property type="match status" value="1"/>
</dbReference>
<gene>
    <name evidence="2" type="ORF">EDD18DRAFT_1116768</name>
</gene>
<accession>A0AA39NYM9</accession>
<keyword evidence="3" id="KW-1185">Reference proteome</keyword>
<sequence length="1094" mass="124018">MTEPTRNIGFSAATGFGHDEEDFLTKNATQYHVLESREFSALSEIWLDTIWQQHLLYWPPEDCTDNGLKQHRKRIQYALRWLFNALDPDARKRQLEYAMTHEPKVHPPGPHEIRHSTVQPSRIRRINIFDPPTPEQIAKSRAVEAAKYAVRMPGSQPAHSDASQGPLARPPQHLLLLRLALMAVLRNPKPKVKRRRVGWNSYSIELYADTTDIPPAHRRHHHHSWSFAGPSTGSLSVKHGFVRLPVSPRKRKTTATGNFQDLPDFIPGSDDIEDQDSFTPHKEYHLDPDAYALAIAGDVDDIATAPRRRIYMKVLEGRAEGTPSRRTAALPAKIPIFASAASPAEMQGYFAASVSFHYTWHVRHMSFRYSWNGNYFDKVPLLGHLAGEVCPHPQPTFGNHFTIIDTNGIHDVALDFCSCMRKHPFAMQLQGSWLFPATDTQPHTAVTTAALEQFQMLTFMGKISAYEYYHSLVRLTDITGITAPSDNFDAFIRVVRIGNDRGRWKAVEPGSCAVECLACPCPGVNIPDSVDLDSNHEAAKGDKRGSIRTRDLAASGVGGVVCTRHELKLPLCTVDLRVGETQVEMDFGYLTAVKHFAGVPRIVTSYDIACQWSINLEERINIYGDFMRPKIPKKDCQEKYCMSFHIHVGENDGEVPEHSWAISNGVAASTREMGPGHRCEKLDQHFGDFNWHKNVSQGDTLLHKIKDAVPKASDHEDRFEHFSASLPQSDVVKWTKMVEDWEVDRNKPNPFARTVATREDTQDELVGLDGDALHMTSLKGMISQGIQLESSQRRISRLNKELGVHSTDLQRAQILEKSNRLRRSVESWFVVQEVHMPTVRTLRIRDNQGNRPSCPAYSLPLYLPSSILPAHPCDKTMLLSLSKAYKDGDTNVLMQKERLKSHKTTWDLNARITQAKQYYCDVQKRLTILSMELGEWGWQAQLRVLEDSDVRRIADDEVGISEGNRSMSWIWYSSHLGDVPGGVQECLRIEWCKARARAHRWREECKLLKVEMDCVKRTLEYEANRWLLRAKSAAEGVALINASEGAGAYAKRQAAIWTSIRLSFEDKWRFVEQWLELGETGEASASNEENLITE</sequence>
<name>A0AA39NYM9_9AGAR</name>
<dbReference type="InterPro" id="IPR040521">
    <property type="entry name" value="KDZ"/>
</dbReference>
<reference evidence="2" key="1">
    <citation type="submission" date="2023-06" db="EMBL/GenBank/DDBJ databases">
        <authorList>
            <consortium name="Lawrence Berkeley National Laboratory"/>
            <person name="Ahrendt S."/>
            <person name="Sahu N."/>
            <person name="Indic B."/>
            <person name="Wong-Bajracharya J."/>
            <person name="Merenyi Z."/>
            <person name="Ke H.-M."/>
            <person name="Monk M."/>
            <person name="Kocsube S."/>
            <person name="Drula E."/>
            <person name="Lipzen A."/>
            <person name="Balint B."/>
            <person name="Henrissat B."/>
            <person name="Andreopoulos B."/>
            <person name="Martin F.M."/>
            <person name="Harder C.B."/>
            <person name="Rigling D."/>
            <person name="Ford K.L."/>
            <person name="Foster G.D."/>
            <person name="Pangilinan J."/>
            <person name="Papanicolaou A."/>
            <person name="Barry K."/>
            <person name="LaButti K."/>
            <person name="Viragh M."/>
            <person name="Koriabine M."/>
            <person name="Yan M."/>
            <person name="Riley R."/>
            <person name="Champramary S."/>
            <person name="Plett K.L."/>
            <person name="Tsai I.J."/>
            <person name="Slot J."/>
            <person name="Sipos G."/>
            <person name="Plett J."/>
            <person name="Nagy L.G."/>
            <person name="Grigoriev I.V."/>
        </authorList>
    </citation>
    <scope>NUCLEOTIDE SEQUENCE</scope>
    <source>
        <strain evidence="2">HWK02</strain>
    </source>
</reference>
<dbReference type="InterPro" id="IPR041457">
    <property type="entry name" value="CxC2_KDZ-assoc"/>
</dbReference>
<dbReference type="Pfam" id="PF18803">
    <property type="entry name" value="CxC2"/>
    <property type="match status" value="1"/>
</dbReference>
<evidence type="ECO:0000259" key="1">
    <source>
        <dbReference type="Pfam" id="PF18803"/>
    </source>
</evidence>
<dbReference type="AlphaFoldDB" id="A0AA39NYM9"/>
<dbReference type="Proteomes" id="UP001175228">
    <property type="component" value="Unassembled WGS sequence"/>
</dbReference>
<comment type="caution">
    <text evidence="2">The sequence shown here is derived from an EMBL/GenBank/DDBJ whole genome shotgun (WGS) entry which is preliminary data.</text>
</comment>